<feature type="compositionally biased region" description="Low complexity" evidence="1">
    <location>
        <begin position="94"/>
        <end position="106"/>
    </location>
</feature>
<reference evidence="2 3" key="1">
    <citation type="submission" date="2016-08" db="EMBL/GenBank/DDBJ databases">
        <title>A Parts List for Fungal Cellulosomes Revealed by Comparative Genomics.</title>
        <authorList>
            <consortium name="DOE Joint Genome Institute"/>
            <person name="Haitjema C.H."/>
            <person name="Gilmore S.P."/>
            <person name="Henske J.K."/>
            <person name="Solomon K.V."/>
            <person name="De Groot R."/>
            <person name="Kuo A."/>
            <person name="Mondo S.J."/>
            <person name="Salamov A.A."/>
            <person name="Labutti K."/>
            <person name="Zhao Z."/>
            <person name="Chiniquy J."/>
            <person name="Barry K."/>
            <person name="Brewer H.M."/>
            <person name="Purvine S.O."/>
            <person name="Wright A.T."/>
            <person name="Boxma B."/>
            <person name="Van Alen T."/>
            <person name="Hackstein J.H."/>
            <person name="Baker S.E."/>
            <person name="Grigoriev I.V."/>
            <person name="O'Malley M.A."/>
        </authorList>
    </citation>
    <scope>NUCLEOTIDE SEQUENCE [LARGE SCALE GENOMIC DNA]</scope>
    <source>
        <strain evidence="2 3">S4</strain>
    </source>
</reference>
<dbReference type="Proteomes" id="UP000193944">
    <property type="component" value="Unassembled WGS sequence"/>
</dbReference>
<proteinExistence type="predicted"/>
<organism evidence="2 3">
    <name type="scientific">Anaeromyces robustus</name>
    <dbReference type="NCBI Taxonomy" id="1754192"/>
    <lineage>
        <taxon>Eukaryota</taxon>
        <taxon>Fungi</taxon>
        <taxon>Fungi incertae sedis</taxon>
        <taxon>Chytridiomycota</taxon>
        <taxon>Chytridiomycota incertae sedis</taxon>
        <taxon>Neocallimastigomycetes</taxon>
        <taxon>Neocallimastigales</taxon>
        <taxon>Neocallimastigaceae</taxon>
        <taxon>Anaeromyces</taxon>
    </lineage>
</organism>
<evidence type="ECO:0000313" key="3">
    <source>
        <dbReference type="Proteomes" id="UP000193944"/>
    </source>
</evidence>
<evidence type="ECO:0000256" key="1">
    <source>
        <dbReference type="SAM" id="MobiDB-lite"/>
    </source>
</evidence>
<dbReference type="EMBL" id="MCFG01000017">
    <property type="protein sequence ID" value="ORX86751.1"/>
    <property type="molecule type" value="Genomic_DNA"/>
</dbReference>
<dbReference type="OrthoDB" id="2161708at2759"/>
<dbReference type="AlphaFoldDB" id="A0A1Y1XM01"/>
<gene>
    <name evidence="2" type="ORF">BCR32DRAFT_289817</name>
</gene>
<protein>
    <submittedName>
        <fullName evidence="2">Uncharacterized protein</fullName>
    </submittedName>
</protein>
<sequence>MKKKCFVPDSIPELQKKNISINIGRPAKITARKPAEQILIEKEYQKFLGHLIIQNETLTQLKKEIEYKLKKLKDEEASLNLLQKKYNRNKNENYDNNNNNNNNKNGYNKDNKKNNHINLFKNAQKEWEERKQELIKGDYINIENNELQNLIDTHLFNNNVNFSLDSNSLMTDDSSLNYLSNINDYDYSNNTENNNNNFNSNTYNLSSTESSQINKPFSFSPDFSLSSFNLDNIDNLDPNLMNLDIDFDMNLLDINLPRKDEINFDINDNLIKTVNDNNENINHINNDDNNNYLEADISKILQEISNNSESSLENDIMKVNLSISKVLDEMSSLQNITNTEASTSISTPIINELDTSNISNISELNSSISSFQSDNTINKSSNNSKK</sequence>
<reference evidence="2 3" key="2">
    <citation type="submission" date="2016-08" db="EMBL/GenBank/DDBJ databases">
        <title>Pervasive Adenine N6-methylation of Active Genes in Fungi.</title>
        <authorList>
            <consortium name="DOE Joint Genome Institute"/>
            <person name="Mondo S.J."/>
            <person name="Dannebaum R.O."/>
            <person name="Kuo R.C."/>
            <person name="Labutti K."/>
            <person name="Haridas S."/>
            <person name="Kuo A."/>
            <person name="Salamov A."/>
            <person name="Ahrendt S.R."/>
            <person name="Lipzen A."/>
            <person name="Sullivan W."/>
            <person name="Andreopoulos W.B."/>
            <person name="Clum A."/>
            <person name="Lindquist E."/>
            <person name="Daum C."/>
            <person name="Ramamoorthy G.K."/>
            <person name="Gryganskyi A."/>
            <person name="Culley D."/>
            <person name="Magnuson J.K."/>
            <person name="James T.Y."/>
            <person name="O'Malley M.A."/>
            <person name="Stajich J.E."/>
            <person name="Spatafora J.W."/>
            <person name="Visel A."/>
            <person name="Grigoriev I.V."/>
        </authorList>
    </citation>
    <scope>NUCLEOTIDE SEQUENCE [LARGE SCALE GENOMIC DNA]</scope>
    <source>
        <strain evidence="2 3">S4</strain>
    </source>
</reference>
<comment type="caution">
    <text evidence="2">The sequence shown here is derived from an EMBL/GenBank/DDBJ whole genome shotgun (WGS) entry which is preliminary data.</text>
</comment>
<accession>A0A1Y1XM01</accession>
<evidence type="ECO:0000313" key="2">
    <source>
        <dbReference type="EMBL" id="ORX86751.1"/>
    </source>
</evidence>
<feature type="region of interest" description="Disordered" evidence="1">
    <location>
        <begin position="85"/>
        <end position="114"/>
    </location>
</feature>
<keyword evidence="3" id="KW-1185">Reference proteome</keyword>
<name>A0A1Y1XM01_9FUNG</name>